<reference evidence="2" key="3">
    <citation type="submission" date="2022-06" db="UniProtKB">
        <authorList>
            <consortium name="EnsemblPlants"/>
        </authorList>
    </citation>
    <scope>IDENTIFICATION</scope>
</reference>
<feature type="compositionally biased region" description="Low complexity" evidence="1">
    <location>
        <begin position="31"/>
        <end position="51"/>
    </location>
</feature>
<proteinExistence type="predicted"/>
<name>A0A8R7Q120_TRIUA</name>
<reference evidence="3" key="1">
    <citation type="journal article" date="2013" name="Nature">
        <title>Draft genome of the wheat A-genome progenitor Triticum urartu.</title>
        <authorList>
            <person name="Ling H.Q."/>
            <person name="Zhao S."/>
            <person name="Liu D."/>
            <person name="Wang J."/>
            <person name="Sun H."/>
            <person name="Zhang C."/>
            <person name="Fan H."/>
            <person name="Li D."/>
            <person name="Dong L."/>
            <person name="Tao Y."/>
            <person name="Gao C."/>
            <person name="Wu H."/>
            <person name="Li Y."/>
            <person name="Cui Y."/>
            <person name="Guo X."/>
            <person name="Zheng S."/>
            <person name="Wang B."/>
            <person name="Yu K."/>
            <person name="Liang Q."/>
            <person name="Yang W."/>
            <person name="Lou X."/>
            <person name="Chen J."/>
            <person name="Feng M."/>
            <person name="Jian J."/>
            <person name="Zhang X."/>
            <person name="Luo G."/>
            <person name="Jiang Y."/>
            <person name="Liu J."/>
            <person name="Wang Z."/>
            <person name="Sha Y."/>
            <person name="Zhang B."/>
            <person name="Wu H."/>
            <person name="Tang D."/>
            <person name="Shen Q."/>
            <person name="Xue P."/>
            <person name="Zou S."/>
            <person name="Wang X."/>
            <person name="Liu X."/>
            <person name="Wang F."/>
            <person name="Yang Y."/>
            <person name="An X."/>
            <person name="Dong Z."/>
            <person name="Zhang K."/>
            <person name="Zhang X."/>
            <person name="Luo M.C."/>
            <person name="Dvorak J."/>
            <person name="Tong Y."/>
            <person name="Wang J."/>
            <person name="Yang H."/>
            <person name="Li Z."/>
            <person name="Wang D."/>
            <person name="Zhang A."/>
            <person name="Wang J."/>
        </authorList>
    </citation>
    <scope>NUCLEOTIDE SEQUENCE</scope>
    <source>
        <strain evidence="3">cv. G1812</strain>
    </source>
</reference>
<feature type="compositionally biased region" description="Polar residues" evidence="1">
    <location>
        <begin position="75"/>
        <end position="88"/>
    </location>
</feature>
<dbReference type="Gramene" id="TuG1812G0400000076.01.T03">
    <property type="protein sequence ID" value="TuG1812G0400000076.01.T03"/>
    <property type="gene ID" value="TuG1812G0400000076.01"/>
</dbReference>
<feature type="compositionally biased region" description="Basic residues" evidence="1">
    <location>
        <begin position="19"/>
        <end position="30"/>
    </location>
</feature>
<dbReference type="AlphaFoldDB" id="A0A8R7Q120"/>
<sequence>MASTTSGPTPACGAPARHGVARSRHLRHRCSSSTATARPAPTPCTRCAAPSSSRPPTRLGAASVAEAGGLPFPSASTTAKACSPSSTQSPPPRFCYRRSSTTPACSPRSSSCLTPLGTTSPPPPSATSTGSPTSPRGPGGGPSLTASVLPPETSSSMSSTIKMVWFTASLGLGMFMCSTYRNAAAANP</sequence>
<feature type="region of interest" description="Disordered" evidence="1">
    <location>
        <begin position="75"/>
        <end position="155"/>
    </location>
</feature>
<evidence type="ECO:0000313" key="2">
    <source>
        <dbReference type="EnsemblPlants" id="TuG1812G0400000076.01.T03"/>
    </source>
</evidence>
<keyword evidence="3" id="KW-1185">Reference proteome</keyword>
<evidence type="ECO:0000256" key="1">
    <source>
        <dbReference type="SAM" id="MobiDB-lite"/>
    </source>
</evidence>
<dbReference type="EnsemblPlants" id="TuG1812G0400000076.01.T03">
    <property type="protein sequence ID" value="TuG1812G0400000076.01.T03"/>
    <property type="gene ID" value="TuG1812G0400000076.01"/>
</dbReference>
<protein>
    <submittedName>
        <fullName evidence="2">Uncharacterized protein</fullName>
    </submittedName>
</protein>
<organism evidence="2 3">
    <name type="scientific">Triticum urartu</name>
    <name type="common">Red wild einkorn</name>
    <name type="synonym">Crithodium urartu</name>
    <dbReference type="NCBI Taxonomy" id="4572"/>
    <lineage>
        <taxon>Eukaryota</taxon>
        <taxon>Viridiplantae</taxon>
        <taxon>Streptophyta</taxon>
        <taxon>Embryophyta</taxon>
        <taxon>Tracheophyta</taxon>
        <taxon>Spermatophyta</taxon>
        <taxon>Magnoliopsida</taxon>
        <taxon>Liliopsida</taxon>
        <taxon>Poales</taxon>
        <taxon>Poaceae</taxon>
        <taxon>BOP clade</taxon>
        <taxon>Pooideae</taxon>
        <taxon>Triticodae</taxon>
        <taxon>Triticeae</taxon>
        <taxon>Triticinae</taxon>
        <taxon>Triticum</taxon>
    </lineage>
</organism>
<dbReference type="Proteomes" id="UP000015106">
    <property type="component" value="Chromosome 4"/>
</dbReference>
<reference evidence="2" key="2">
    <citation type="submission" date="2018-03" db="EMBL/GenBank/DDBJ databases">
        <title>The Triticum urartu genome reveals the dynamic nature of wheat genome evolution.</title>
        <authorList>
            <person name="Ling H."/>
            <person name="Ma B."/>
            <person name="Shi X."/>
            <person name="Liu H."/>
            <person name="Dong L."/>
            <person name="Sun H."/>
            <person name="Cao Y."/>
            <person name="Gao Q."/>
            <person name="Zheng S."/>
            <person name="Li Y."/>
            <person name="Yu Y."/>
            <person name="Du H."/>
            <person name="Qi M."/>
            <person name="Li Y."/>
            <person name="Yu H."/>
            <person name="Cui Y."/>
            <person name="Wang N."/>
            <person name="Chen C."/>
            <person name="Wu H."/>
            <person name="Zhao Y."/>
            <person name="Zhang J."/>
            <person name="Li Y."/>
            <person name="Zhou W."/>
            <person name="Zhang B."/>
            <person name="Hu W."/>
            <person name="Eijk M."/>
            <person name="Tang J."/>
            <person name="Witsenboer H."/>
            <person name="Zhao S."/>
            <person name="Li Z."/>
            <person name="Zhang A."/>
            <person name="Wang D."/>
            <person name="Liang C."/>
        </authorList>
    </citation>
    <scope>NUCLEOTIDE SEQUENCE [LARGE SCALE GENOMIC DNA]</scope>
    <source>
        <strain evidence="2">cv. G1812</strain>
    </source>
</reference>
<feature type="compositionally biased region" description="Polar residues" evidence="1">
    <location>
        <begin position="98"/>
        <end position="108"/>
    </location>
</feature>
<feature type="compositionally biased region" description="Low complexity" evidence="1">
    <location>
        <begin position="126"/>
        <end position="136"/>
    </location>
</feature>
<feature type="region of interest" description="Disordered" evidence="1">
    <location>
        <begin position="1"/>
        <end position="60"/>
    </location>
</feature>
<feature type="compositionally biased region" description="Low complexity" evidence="1">
    <location>
        <begin position="109"/>
        <end position="119"/>
    </location>
</feature>
<evidence type="ECO:0000313" key="3">
    <source>
        <dbReference type="Proteomes" id="UP000015106"/>
    </source>
</evidence>
<accession>A0A8R7Q120</accession>